<proteinExistence type="predicted"/>
<name>A0A068RBH5_9GAMM</name>
<organism evidence="1">
    <name type="scientific">Serratia symbiotica SCt-VLC</name>
    <dbReference type="NCBI Taxonomy" id="1347341"/>
    <lineage>
        <taxon>Bacteria</taxon>
        <taxon>Pseudomonadati</taxon>
        <taxon>Pseudomonadota</taxon>
        <taxon>Gammaproteobacteria</taxon>
        <taxon>Enterobacterales</taxon>
        <taxon>Yersiniaceae</taxon>
        <taxon>Serratia</taxon>
        <taxon>Serratia symbiotica</taxon>
    </lineage>
</organism>
<protein>
    <submittedName>
        <fullName evidence="1">Uncharacterized protein</fullName>
    </submittedName>
</protein>
<sequence length="37" mass="4022">MFGDHPYLGAIAGECVSLCLSINKIILIKQILLLPSH</sequence>
<dbReference type="AlphaFoldDB" id="A0A068RBH5"/>
<reference evidence="1" key="1">
    <citation type="submission" date="2013-06" db="EMBL/GenBank/DDBJ databases">
        <authorList>
            <person name="Mazano-Marin A."/>
        </authorList>
    </citation>
    <scope>NUCLEOTIDE SEQUENCE</scope>
    <source>
        <strain evidence="1">SCt-VLC</strain>
    </source>
</reference>
<gene>
    <name evidence="1" type="ORF">SCTVLC_1511</name>
</gene>
<reference evidence="1" key="2">
    <citation type="journal article" date="2014" name="Genome Biol. Evol.">
        <title>Settling down: the genome of Serratia symbiotica from the aphid Cinara tujafilina zooms in on the process of accommodation to a cooperative intracellular life.</title>
        <authorList>
            <person name="Manzano-Marin A."/>
            <person name="Latorre A."/>
        </authorList>
    </citation>
    <scope>NUCLEOTIDE SEQUENCE</scope>
    <source>
        <strain evidence="1">SCt-VLC</strain>
    </source>
</reference>
<dbReference type="EMBL" id="FR904235">
    <property type="protein sequence ID" value="CDG48213.1"/>
    <property type="molecule type" value="Genomic_DNA"/>
</dbReference>
<accession>A0A068RBH5</accession>
<evidence type="ECO:0000313" key="1">
    <source>
        <dbReference type="EMBL" id="CDG48213.1"/>
    </source>
</evidence>